<dbReference type="PANTHER" id="PTHR21600">
    <property type="entry name" value="MITOCHONDRIAL RNA PSEUDOURIDINE SYNTHASE"/>
    <property type="match status" value="1"/>
</dbReference>
<dbReference type="Gene3D" id="3.30.2350.10">
    <property type="entry name" value="Pseudouridine synthase"/>
    <property type="match status" value="1"/>
</dbReference>
<feature type="non-terminal residue" evidence="2">
    <location>
        <position position="99"/>
    </location>
</feature>
<evidence type="ECO:0000259" key="1">
    <source>
        <dbReference type="Pfam" id="PF00849"/>
    </source>
</evidence>
<reference evidence="2" key="1">
    <citation type="submission" date="2015-11" db="EMBL/GenBank/DDBJ databases">
        <title>De novo transcriptome assembly of four potential Pierce s Disease insect vectors from Arizona vineyards.</title>
        <authorList>
            <person name="Tassone E.E."/>
        </authorList>
    </citation>
    <scope>NUCLEOTIDE SEQUENCE</scope>
</reference>
<dbReference type="GO" id="GO:0009982">
    <property type="term" value="F:pseudouridine synthase activity"/>
    <property type="evidence" value="ECO:0007669"/>
    <property type="project" value="InterPro"/>
</dbReference>
<dbReference type="InterPro" id="IPR006145">
    <property type="entry name" value="PsdUridine_synth_RsuA/RluA"/>
</dbReference>
<gene>
    <name evidence="2" type="ORF">g.58405</name>
</gene>
<name>A0A1B6IGF4_9HEMI</name>
<dbReference type="GO" id="GO:0003723">
    <property type="term" value="F:RNA binding"/>
    <property type="evidence" value="ECO:0007669"/>
    <property type="project" value="InterPro"/>
</dbReference>
<dbReference type="EMBL" id="GECU01021696">
    <property type="protein sequence ID" value="JAS86010.1"/>
    <property type="molecule type" value="Transcribed_RNA"/>
</dbReference>
<sequence length="99" mass="10941">GCVNRLDMPVSGVLILTLKNHTNSYGLLKNAQKVYIARVRGLFPDAATVDEPIGTKDGRIHAVMESGKPSKTLFERIAYRNGHSLVKCQPITGRTHQIR</sequence>
<dbReference type="PANTHER" id="PTHR21600:SF40">
    <property type="entry name" value="PSEUDOURIDYLATE SYNTHASE RPUSD2"/>
    <property type="match status" value="1"/>
</dbReference>
<feature type="domain" description="Pseudouridine synthase RsuA/RluA-like" evidence="1">
    <location>
        <begin position="2"/>
        <end position="99"/>
    </location>
</feature>
<accession>A0A1B6IGF4</accession>
<dbReference type="Pfam" id="PF00849">
    <property type="entry name" value="PseudoU_synth_2"/>
    <property type="match status" value="1"/>
</dbReference>
<proteinExistence type="predicted"/>
<evidence type="ECO:0000313" key="2">
    <source>
        <dbReference type="EMBL" id="JAS86010.1"/>
    </source>
</evidence>
<dbReference type="InterPro" id="IPR020103">
    <property type="entry name" value="PsdUridine_synth_cat_dom_sf"/>
</dbReference>
<protein>
    <recommendedName>
        <fullName evidence="1">Pseudouridine synthase RsuA/RluA-like domain-containing protein</fullName>
    </recommendedName>
</protein>
<dbReference type="GO" id="GO:0000455">
    <property type="term" value="P:enzyme-directed rRNA pseudouridine synthesis"/>
    <property type="evidence" value="ECO:0007669"/>
    <property type="project" value="TreeGrafter"/>
</dbReference>
<dbReference type="AlphaFoldDB" id="A0A1B6IGF4"/>
<dbReference type="SUPFAM" id="SSF55120">
    <property type="entry name" value="Pseudouridine synthase"/>
    <property type="match status" value="1"/>
</dbReference>
<feature type="non-terminal residue" evidence="2">
    <location>
        <position position="1"/>
    </location>
</feature>
<dbReference type="InterPro" id="IPR050188">
    <property type="entry name" value="RluA_PseudoU_synthase"/>
</dbReference>
<organism evidence="2">
    <name type="scientific">Homalodisca liturata</name>
    <dbReference type="NCBI Taxonomy" id="320908"/>
    <lineage>
        <taxon>Eukaryota</taxon>
        <taxon>Metazoa</taxon>
        <taxon>Ecdysozoa</taxon>
        <taxon>Arthropoda</taxon>
        <taxon>Hexapoda</taxon>
        <taxon>Insecta</taxon>
        <taxon>Pterygota</taxon>
        <taxon>Neoptera</taxon>
        <taxon>Paraneoptera</taxon>
        <taxon>Hemiptera</taxon>
        <taxon>Auchenorrhyncha</taxon>
        <taxon>Membracoidea</taxon>
        <taxon>Cicadellidae</taxon>
        <taxon>Cicadellinae</taxon>
        <taxon>Proconiini</taxon>
        <taxon>Homalodisca</taxon>
    </lineage>
</organism>